<evidence type="ECO:0000259" key="6">
    <source>
        <dbReference type="PROSITE" id="PS51782"/>
    </source>
</evidence>
<dbReference type="Pfam" id="PF11741">
    <property type="entry name" value="AMIN"/>
    <property type="match status" value="1"/>
</dbReference>
<dbReference type="SMART" id="SM00646">
    <property type="entry name" value="Ami_3"/>
    <property type="match status" value="1"/>
</dbReference>
<dbReference type="Pfam" id="PF01520">
    <property type="entry name" value="Amidase_3"/>
    <property type="match status" value="1"/>
</dbReference>
<evidence type="ECO:0000256" key="2">
    <source>
        <dbReference type="ARBA" id="ARBA00022729"/>
    </source>
</evidence>
<dbReference type="GO" id="GO:0009253">
    <property type="term" value="P:peptidoglycan catabolic process"/>
    <property type="evidence" value="ECO:0007669"/>
    <property type="project" value="InterPro"/>
</dbReference>
<evidence type="ECO:0000256" key="1">
    <source>
        <dbReference type="ARBA" id="ARBA00004418"/>
    </source>
</evidence>
<dbReference type="InterPro" id="IPR021731">
    <property type="entry name" value="AMIN_dom"/>
</dbReference>
<dbReference type="CDD" id="cd02696">
    <property type="entry name" value="MurNAc-LAA"/>
    <property type="match status" value="1"/>
</dbReference>
<reference evidence="7" key="1">
    <citation type="submission" date="2018-06" db="EMBL/GenBank/DDBJ databases">
        <authorList>
            <person name="Zhirakovskaya E."/>
        </authorList>
    </citation>
    <scope>NUCLEOTIDE SEQUENCE</scope>
</reference>
<dbReference type="GO" id="GO:0008745">
    <property type="term" value="F:N-acetylmuramoyl-L-alanine amidase activity"/>
    <property type="evidence" value="ECO:0007669"/>
    <property type="project" value="UniProtKB-EC"/>
</dbReference>
<keyword evidence="2" id="KW-0732">Signal</keyword>
<dbReference type="EC" id="3.5.1.28" evidence="7"/>
<dbReference type="GO" id="GO:0071555">
    <property type="term" value="P:cell wall organization"/>
    <property type="evidence" value="ECO:0007669"/>
    <property type="project" value="UniProtKB-KW"/>
</dbReference>
<dbReference type="SUPFAM" id="SSF54106">
    <property type="entry name" value="LysM domain"/>
    <property type="match status" value="1"/>
</dbReference>
<dbReference type="Gene3D" id="3.10.350.10">
    <property type="entry name" value="LysM domain"/>
    <property type="match status" value="1"/>
</dbReference>
<dbReference type="Gene3D" id="2.60.40.3500">
    <property type="match status" value="1"/>
</dbReference>
<evidence type="ECO:0000256" key="5">
    <source>
        <dbReference type="ARBA" id="ARBA00023316"/>
    </source>
</evidence>
<keyword evidence="4 7" id="KW-0378">Hydrolase</keyword>
<dbReference type="Gene3D" id="3.40.630.40">
    <property type="entry name" value="Zn-dependent exopeptidases"/>
    <property type="match status" value="1"/>
</dbReference>
<feature type="domain" description="LysM" evidence="6">
    <location>
        <begin position="391"/>
        <end position="434"/>
    </location>
</feature>
<gene>
    <name evidence="7" type="ORF">MNBD_GAMMA24-1946</name>
</gene>
<keyword evidence="5" id="KW-0961">Cell wall biogenesis/degradation</keyword>
<dbReference type="SUPFAM" id="SSF53187">
    <property type="entry name" value="Zn-dependent exopeptidases"/>
    <property type="match status" value="1"/>
</dbReference>
<dbReference type="InterPro" id="IPR018392">
    <property type="entry name" value="LysM"/>
</dbReference>
<dbReference type="PROSITE" id="PS51782">
    <property type="entry name" value="LYSM"/>
    <property type="match status" value="1"/>
</dbReference>
<dbReference type="SMART" id="SM00257">
    <property type="entry name" value="LysM"/>
    <property type="match status" value="1"/>
</dbReference>
<protein>
    <submittedName>
        <fullName evidence="7">N-acetylmuramoyl-L-alanine amidase</fullName>
        <ecNumber evidence="7">3.5.1.28</ecNumber>
    </submittedName>
</protein>
<name>A0A3B1B4G2_9ZZZZ</name>
<comment type="subcellular location">
    <subcellularLocation>
        <location evidence="1">Periplasm</location>
    </subcellularLocation>
</comment>
<evidence type="ECO:0000313" key="7">
    <source>
        <dbReference type="EMBL" id="VAX13186.1"/>
    </source>
</evidence>
<sequence>MRRILVFITLFCLATSSFAVQVKNVRMWPAPDNTRLVFDLSAPVEYTIFSLKAPNRIVIDLKSSRFSGQLSHFNYAGTHIRAIRFARRHQGELRFVIDLDNEVQPKSFILKPQGDYGHRLVVDLYQAKKQAIKTPRRSYSLRQNGRRNVIVAIDAGHGGDDPGAIGQRGTREKDVVLAIARRLEKLVRKEPGMTPVMIRKGDYYVGLKQRVRIARKKRADLFVSIHADAFRNGKAHGSSVFVLSERGASSEVARFLARSENRSDLIGGISLDDKDDLLKMVLVDMVKNSTIEDSHDVASRVLRNLKSVNHLHKSQVERAGFRVLKAPDVPSILVETAFISNPAEARKLRSSRHQQMLAKAILKGIRGYFHANPPPGTLLAQQKQKQNYKQKQHIIARGETLSGIAARYRISVALLKRRNGLRSNTLQVGKVLHIPVS</sequence>
<dbReference type="InterPro" id="IPR050695">
    <property type="entry name" value="N-acetylmuramoyl_amidase_3"/>
</dbReference>
<dbReference type="GO" id="GO:0030288">
    <property type="term" value="C:outer membrane-bounded periplasmic space"/>
    <property type="evidence" value="ECO:0007669"/>
    <property type="project" value="TreeGrafter"/>
</dbReference>
<dbReference type="PANTHER" id="PTHR30404:SF0">
    <property type="entry name" value="N-ACETYLMURAMOYL-L-ALANINE AMIDASE AMIC"/>
    <property type="match status" value="1"/>
</dbReference>
<dbReference type="CDD" id="cd00118">
    <property type="entry name" value="LysM"/>
    <property type="match status" value="1"/>
</dbReference>
<accession>A0A3B1B4G2</accession>
<dbReference type="PANTHER" id="PTHR30404">
    <property type="entry name" value="N-ACETYLMURAMOYL-L-ALANINE AMIDASE"/>
    <property type="match status" value="1"/>
</dbReference>
<evidence type="ECO:0000256" key="3">
    <source>
        <dbReference type="ARBA" id="ARBA00022764"/>
    </source>
</evidence>
<dbReference type="EMBL" id="UOFZ01000104">
    <property type="protein sequence ID" value="VAX13186.1"/>
    <property type="molecule type" value="Genomic_DNA"/>
</dbReference>
<dbReference type="AlphaFoldDB" id="A0A3B1B4G2"/>
<dbReference type="InterPro" id="IPR002508">
    <property type="entry name" value="MurNAc-LAA_cat"/>
</dbReference>
<organism evidence="7">
    <name type="scientific">hydrothermal vent metagenome</name>
    <dbReference type="NCBI Taxonomy" id="652676"/>
    <lineage>
        <taxon>unclassified sequences</taxon>
        <taxon>metagenomes</taxon>
        <taxon>ecological metagenomes</taxon>
    </lineage>
</organism>
<dbReference type="Pfam" id="PF01476">
    <property type="entry name" value="LysM"/>
    <property type="match status" value="1"/>
</dbReference>
<dbReference type="InterPro" id="IPR036779">
    <property type="entry name" value="LysM_dom_sf"/>
</dbReference>
<keyword evidence="3" id="KW-0574">Periplasm</keyword>
<dbReference type="FunFam" id="3.40.630.40:FF:000001">
    <property type="entry name" value="N-acetylmuramoyl-L-alanine amidase"/>
    <property type="match status" value="1"/>
</dbReference>
<proteinExistence type="predicted"/>
<evidence type="ECO:0000256" key="4">
    <source>
        <dbReference type="ARBA" id="ARBA00022801"/>
    </source>
</evidence>